<feature type="region of interest" description="Disordered" evidence="1">
    <location>
        <begin position="99"/>
        <end position="133"/>
    </location>
</feature>
<evidence type="ECO:0000313" key="4">
    <source>
        <dbReference type="Proteomes" id="UP000192923"/>
    </source>
</evidence>
<sequence length="285" mass="29393">MFLPKQIPLAEFAAALPKLADPAHPLPVPVKQALAGLLAALPNPGRLATAEGLTRALGDAGIWFEARLARALDRGGDFPAGDFKGLLLTVLDRLDAAQPATGASAPPTETAGRPANTPETAPTTGGTDPSPLDALARKVEGALARIGLDQLAALPQPDGTQSWSVAIPYAQGEQSDTLRIRIDAEAQHDGADTAATPHWSVNLELKPPGLGTVSARLVLAGGKIDTYLWSDTANTAGLLRDHGDWLRARLEGAGLAVGHLDTLEQAPAAPARSPVPAAPLLDIKA</sequence>
<dbReference type="CDD" id="cd17470">
    <property type="entry name" value="T3SS_Flik_C"/>
    <property type="match status" value="1"/>
</dbReference>
<dbReference type="InterPro" id="IPR038610">
    <property type="entry name" value="FliK-like_C_sf"/>
</dbReference>
<dbReference type="Proteomes" id="UP000192923">
    <property type="component" value="Unassembled WGS sequence"/>
</dbReference>
<name>A0A1Y6D2D6_9GAMM</name>
<evidence type="ECO:0000259" key="2">
    <source>
        <dbReference type="Pfam" id="PF02120"/>
    </source>
</evidence>
<dbReference type="RefSeq" id="WP_085215656.1">
    <property type="nucleotide sequence ID" value="NZ_FXAM01000001.1"/>
</dbReference>
<dbReference type="OrthoDB" id="5563611at2"/>
<dbReference type="InterPro" id="IPR021136">
    <property type="entry name" value="Flagellar_hook_control-like_C"/>
</dbReference>
<reference evidence="3 4" key="1">
    <citation type="submission" date="2016-12" db="EMBL/GenBank/DDBJ databases">
        <authorList>
            <person name="Song W.-J."/>
            <person name="Kurnit D.M."/>
        </authorList>
    </citation>
    <scope>NUCLEOTIDE SEQUENCE [LARGE SCALE GENOMIC DNA]</scope>
    <source>
        <strain evidence="3 4">175</strain>
    </source>
</reference>
<evidence type="ECO:0000256" key="1">
    <source>
        <dbReference type="SAM" id="MobiDB-lite"/>
    </source>
</evidence>
<dbReference type="Pfam" id="PF02120">
    <property type="entry name" value="Flg_hook"/>
    <property type="match status" value="1"/>
</dbReference>
<accession>A0A1Y6D2D6</accession>
<dbReference type="Gene3D" id="3.30.750.140">
    <property type="match status" value="1"/>
</dbReference>
<evidence type="ECO:0000313" key="3">
    <source>
        <dbReference type="EMBL" id="SMF96797.1"/>
    </source>
</evidence>
<organism evidence="3 4">
    <name type="scientific">Methylomagnum ishizawai</name>
    <dbReference type="NCBI Taxonomy" id="1760988"/>
    <lineage>
        <taxon>Bacteria</taxon>
        <taxon>Pseudomonadati</taxon>
        <taxon>Pseudomonadota</taxon>
        <taxon>Gammaproteobacteria</taxon>
        <taxon>Methylococcales</taxon>
        <taxon>Methylococcaceae</taxon>
        <taxon>Methylomagnum</taxon>
    </lineage>
</organism>
<protein>
    <submittedName>
        <fullName evidence="3">Hook-length control protein FliK</fullName>
    </submittedName>
</protein>
<feature type="compositionally biased region" description="Polar residues" evidence="1">
    <location>
        <begin position="117"/>
        <end position="127"/>
    </location>
</feature>
<dbReference type="STRING" id="1760988.SAMN02949497_4205"/>
<dbReference type="EMBL" id="FXAM01000001">
    <property type="protein sequence ID" value="SMF96797.1"/>
    <property type="molecule type" value="Genomic_DNA"/>
</dbReference>
<feature type="domain" description="Flagellar hook-length control protein-like C-terminal" evidence="2">
    <location>
        <begin position="192"/>
        <end position="264"/>
    </location>
</feature>
<keyword evidence="4" id="KW-1185">Reference proteome</keyword>
<proteinExistence type="predicted"/>
<dbReference type="AlphaFoldDB" id="A0A1Y6D2D6"/>
<gene>
    <name evidence="3" type="ORF">SAMN02949497_4205</name>
</gene>